<accession>A0A7X1U6I5</accession>
<gene>
    <name evidence="1" type="ORF">GDH07_22145</name>
</gene>
<sequence length="114" mass="12958">MGMYIAISKNIGWGTSGGVFDCIVEATRKQFGSSHTACMSEIYRPLEEQGQSFIALDEVDAHCFKLFYKNCKRAMDEFPNSEHGKFVPSGHLPGILWNWSEILRLMSEDPRFFA</sequence>
<organism evidence="1 2">
    <name type="scientific">Pseudomonas piscis</name>
    <dbReference type="NCBI Taxonomy" id="2614538"/>
    <lineage>
        <taxon>Bacteria</taxon>
        <taxon>Pseudomonadati</taxon>
        <taxon>Pseudomonadota</taxon>
        <taxon>Gammaproteobacteria</taxon>
        <taxon>Pseudomonadales</taxon>
        <taxon>Pseudomonadaceae</taxon>
        <taxon>Pseudomonas</taxon>
    </lineage>
</organism>
<comment type="caution">
    <text evidence="1">The sequence shown here is derived from an EMBL/GenBank/DDBJ whole genome shotgun (WGS) entry which is preliminary data.</text>
</comment>
<reference evidence="1 2" key="1">
    <citation type="submission" date="2019-10" db="EMBL/GenBank/DDBJ databases">
        <title>Pseudomonas dajingensis sp. nov., isolated from the profound head ulcers of farmed Murray cod (Maccullochella peelii peelii).</title>
        <authorList>
            <person name="Liu Y."/>
        </authorList>
    </citation>
    <scope>NUCLEOTIDE SEQUENCE [LARGE SCALE GENOMIC DNA]</scope>
    <source>
        <strain evidence="1 2">MC042</strain>
    </source>
</reference>
<proteinExistence type="predicted"/>
<evidence type="ECO:0000313" key="2">
    <source>
        <dbReference type="Proteomes" id="UP000486534"/>
    </source>
</evidence>
<dbReference type="Proteomes" id="UP000486534">
    <property type="component" value="Unassembled WGS sequence"/>
</dbReference>
<protein>
    <submittedName>
        <fullName evidence="1">Uncharacterized protein</fullName>
    </submittedName>
</protein>
<dbReference type="CDD" id="cd20690">
    <property type="entry name" value="CdiI_BpE479-like"/>
    <property type="match status" value="1"/>
</dbReference>
<name>A0A7X1U6I5_9PSED</name>
<dbReference type="EMBL" id="WHUV01000004">
    <property type="protein sequence ID" value="MQA56026.1"/>
    <property type="molecule type" value="Genomic_DNA"/>
</dbReference>
<dbReference type="AlphaFoldDB" id="A0A7X1U6I5"/>
<dbReference type="RefSeq" id="WP_152898943.1">
    <property type="nucleotide sequence ID" value="NZ_CP191492.1"/>
</dbReference>
<evidence type="ECO:0000313" key="1">
    <source>
        <dbReference type="EMBL" id="MQA56026.1"/>
    </source>
</evidence>